<evidence type="ECO:0000256" key="1">
    <source>
        <dbReference type="ARBA" id="ARBA00004613"/>
    </source>
</evidence>
<dbReference type="Pfam" id="PF07677">
    <property type="entry name" value="A2M_recep"/>
    <property type="match status" value="1"/>
</dbReference>
<evidence type="ECO:0000313" key="13">
    <source>
        <dbReference type="Proteomes" id="UP001142489"/>
    </source>
</evidence>
<dbReference type="SMART" id="SM01360">
    <property type="entry name" value="A2M"/>
    <property type="match status" value="1"/>
</dbReference>
<dbReference type="Gene3D" id="2.60.40.1930">
    <property type="match status" value="2"/>
</dbReference>
<accession>A0A9Q1AW28</accession>
<dbReference type="Gene3D" id="2.60.40.10">
    <property type="entry name" value="Immunoglobulins"/>
    <property type="match status" value="2"/>
</dbReference>
<feature type="domain" description="Alpha-macroglobulin receptor-binding" evidence="11">
    <location>
        <begin position="1282"/>
        <end position="1369"/>
    </location>
</feature>
<dbReference type="EMBL" id="JAPFRF010000011">
    <property type="protein sequence ID" value="KAJ7316367.1"/>
    <property type="molecule type" value="Genomic_DNA"/>
</dbReference>
<dbReference type="InterPro" id="IPR014756">
    <property type="entry name" value="Ig_E-set"/>
</dbReference>
<comment type="subcellular location">
    <subcellularLocation>
        <location evidence="1">Secreted</location>
    </subcellularLocation>
</comment>
<dbReference type="OrthoDB" id="9998011at2759"/>
<dbReference type="InterPro" id="IPR047565">
    <property type="entry name" value="Alpha-macroglob_thiol-ester_cl"/>
</dbReference>
<dbReference type="Pfam" id="PF00207">
    <property type="entry name" value="A2M"/>
    <property type="match status" value="1"/>
</dbReference>
<dbReference type="SUPFAM" id="SSF81296">
    <property type="entry name" value="E set domains"/>
    <property type="match status" value="1"/>
</dbReference>
<dbReference type="Pfam" id="PF17791">
    <property type="entry name" value="MG3"/>
    <property type="match status" value="1"/>
</dbReference>
<gene>
    <name evidence="12" type="ORF">JRQ81_002529</name>
</gene>
<evidence type="ECO:0000256" key="7">
    <source>
        <dbReference type="ARBA" id="ARBA00023157"/>
    </source>
</evidence>
<feature type="domain" description="Alpha-2-macroglobulin bait region" evidence="9">
    <location>
        <begin position="388"/>
        <end position="538"/>
    </location>
</feature>
<dbReference type="Pfam" id="PF07678">
    <property type="entry name" value="TED_complement"/>
    <property type="match status" value="2"/>
</dbReference>
<dbReference type="Gene3D" id="2.60.40.1940">
    <property type="match status" value="1"/>
</dbReference>
<dbReference type="SMART" id="SM01359">
    <property type="entry name" value="A2M_N_2"/>
    <property type="match status" value="1"/>
</dbReference>
<dbReference type="Pfam" id="PF17789">
    <property type="entry name" value="MG4"/>
    <property type="match status" value="1"/>
</dbReference>
<dbReference type="InterPro" id="IPR040839">
    <property type="entry name" value="MG4"/>
</dbReference>
<evidence type="ECO:0000256" key="3">
    <source>
        <dbReference type="ARBA" id="ARBA00022525"/>
    </source>
</evidence>
<keyword evidence="5" id="KW-0732">Signal</keyword>
<evidence type="ECO:0000256" key="5">
    <source>
        <dbReference type="ARBA" id="ARBA00022729"/>
    </source>
</evidence>
<comment type="similarity">
    <text evidence="2">Belongs to the protease inhibitor I39 (alpha-2-macroglobulin) family.</text>
</comment>
<evidence type="ECO:0000259" key="11">
    <source>
        <dbReference type="SMART" id="SM01361"/>
    </source>
</evidence>
<dbReference type="InterPro" id="IPR036595">
    <property type="entry name" value="A-macroglobulin_rcpt-bd_sf"/>
</dbReference>
<sequence>MKIQCSVINTLPISVVETTCFFCIVKDEIVAHIHVFIQKGDSVNYEGRKKVLVRNAYPRVFIKPDKPFYKPGETVRFHIVSLNEEFKAVDKADPYGNRIGQWVDVEPHHGILDLTFPLASEAALGTYTIKLGDSSSSMRHTVGGEFTVEEYERHKFEVLFEIPSLVTSFDEEIQVRVCGKYTYGKPVQGNVYLSLTRDIAYIFQEAVDETLPKVYREYTGQADKTGCSTFTINGTDINLLQKGYSQYVRFTAEMEEKGTGVKNAGATEMFIAMKGVKVEFGKLNQFYKQGFPYTGKMTASISGLPVQNQSIYLTVDVDDVKTHIPYVTDENGEAHFSLDTKSWNNTLVSLWGRYSLENSTLLEDTWRMVNSEDFMWLKPFYSDSNSFLEIQHIEEKLPCGMDQEVLVDYILDRKELDVEADYLDFYYLVVSKGKIVSSGQKQVLVGRDETLKGNFSLNLSTSSDVAPTAWLLLYAVFADGEVAADIDVFTIENCFKHKVTLDFSEKEELPGSKVNLKLEAVPGALCSVQAIDKMVLLKGDKFLTAERIYGAFDTHSYTVSPRGFPYHLEDFEPYPCLPRHGPSESEKLSLRAAPWYQSEADVYSLFKQLRMKILTNMDVKKPVSCDLPSAERILFRGTGRRGPQNNAVVEEVPQALDYTETKTEEKAKTRSYFPETWIWDLVPIKEEGKTVLSVTVPDTITDMKADAFCMASDVGFGLAQEVTLRIFQPFFIDLQLPFSVVRGETFQIKATVFNYLKECIQVRVNLLKSQEVEVMPCPACQFTYCLCADEAKTFSWNMTATQLGHVSLSVMAEAEESQELCGNKISVTPTRGRSDTVNKSLFVKPEGIPEEKNHNAFLCSSGNPLTYNISLEPPEAIVKDSAHATISAVGDILGIPLQYINNLIQLPLGCGEQNMIKFVPNIFALQYLEKTNQITPEIKELVIGYMKSGYQRQLLYKHDSGSYSAFGKHDTVGNTWLTAFVVKAFGQAKSYIYIEEKHIQDAVRWLRQHQLPNGCFQSVGRVFNNALKGGIDEDISLTAYVTASLLELHLEKNDTMVDDALLCLKRNLSSVNGTYSKALLAYVFALANDTRTQQQLLQELYEHAEKTENVIFLSDIETTAYFLLAYLSAPEVSPDDISYASQIADSLVRLQNAYGGFGSSQDSVVALQALAKYACLTYREIEDLKVLVKSSNHFQHEFRVNKKNHLLLQQVSLPEIPDQYKVEVSGNGCVYVQITLRYNKHPVNSDAFALSVTTSPKECNQTSREQFDIHLQVSYTGERRISNMVLLEVTMLSGFTPVKESVKKLLVMPLVKKVETETDRVNIYLDQMDNNVQKYSFSVQQENEVLELKAATVKVYDYYHPEDNAVEEYNVPCSREHNEDR</sequence>
<dbReference type="InterPro" id="IPR008930">
    <property type="entry name" value="Terpenoid_cyclase/PrenylTrfase"/>
</dbReference>
<name>A0A9Q1AW28_9SAUR</name>
<protein>
    <recommendedName>
        <fullName evidence="14">Alpha-2-macroglobulin-like protein 1</fullName>
    </recommendedName>
</protein>
<proteinExistence type="inferred from homology"/>
<keyword evidence="3" id="KW-0964">Secreted</keyword>
<evidence type="ECO:0000259" key="10">
    <source>
        <dbReference type="SMART" id="SM01360"/>
    </source>
</evidence>
<dbReference type="InterPro" id="IPR009048">
    <property type="entry name" value="A-macroglobulin_rcpt-bd"/>
</dbReference>
<dbReference type="Proteomes" id="UP001142489">
    <property type="component" value="Unassembled WGS sequence"/>
</dbReference>
<dbReference type="Gene3D" id="2.60.120.1540">
    <property type="match status" value="1"/>
</dbReference>
<dbReference type="SUPFAM" id="SSF48239">
    <property type="entry name" value="Terpenoid cyclases/Protein prenyltransferases"/>
    <property type="match status" value="1"/>
</dbReference>
<dbReference type="GO" id="GO:0005615">
    <property type="term" value="C:extracellular space"/>
    <property type="evidence" value="ECO:0007669"/>
    <property type="project" value="InterPro"/>
</dbReference>
<evidence type="ECO:0000256" key="2">
    <source>
        <dbReference type="ARBA" id="ARBA00010952"/>
    </source>
</evidence>
<dbReference type="InterPro" id="IPR019742">
    <property type="entry name" value="MacrogloblnA2_CS"/>
</dbReference>
<dbReference type="SMART" id="SM01419">
    <property type="entry name" value="Thiol-ester_cl"/>
    <property type="match status" value="1"/>
</dbReference>
<keyword evidence="7" id="KW-1015">Disulfide bond</keyword>
<dbReference type="InterPro" id="IPR013783">
    <property type="entry name" value="Ig-like_fold"/>
</dbReference>
<dbReference type="InterPro" id="IPR011625">
    <property type="entry name" value="A2M_N_BRD"/>
</dbReference>
<dbReference type="InterPro" id="IPR041813">
    <property type="entry name" value="A2M_TED"/>
</dbReference>
<comment type="caution">
    <text evidence="12">The sequence shown here is derived from an EMBL/GenBank/DDBJ whole genome shotgun (WGS) entry which is preliminary data.</text>
</comment>
<dbReference type="InterPro" id="IPR041555">
    <property type="entry name" value="MG3"/>
</dbReference>
<evidence type="ECO:0000313" key="12">
    <source>
        <dbReference type="EMBL" id="KAJ7316367.1"/>
    </source>
</evidence>
<dbReference type="PROSITE" id="PS00477">
    <property type="entry name" value="ALPHA_2_MACROGLOBULIN"/>
    <property type="match status" value="1"/>
</dbReference>
<dbReference type="Gene3D" id="2.20.130.20">
    <property type="match status" value="1"/>
</dbReference>
<dbReference type="CDD" id="cd02897">
    <property type="entry name" value="A2M_2"/>
    <property type="match status" value="1"/>
</dbReference>
<evidence type="ECO:0000256" key="6">
    <source>
        <dbReference type="ARBA" id="ARBA00022900"/>
    </source>
</evidence>
<evidence type="ECO:0000256" key="4">
    <source>
        <dbReference type="ARBA" id="ARBA00022690"/>
    </source>
</evidence>
<dbReference type="InterPro" id="IPR001599">
    <property type="entry name" value="Macroglobln_a2"/>
</dbReference>
<dbReference type="PANTHER" id="PTHR11412:SF185">
    <property type="entry name" value="ALPHA-2-MACROGLOBULIN-LIKE PROTEIN 1"/>
    <property type="match status" value="1"/>
</dbReference>
<evidence type="ECO:0008006" key="14">
    <source>
        <dbReference type="Google" id="ProtNLM"/>
    </source>
</evidence>
<evidence type="ECO:0000256" key="8">
    <source>
        <dbReference type="ARBA" id="ARBA00023180"/>
    </source>
</evidence>
<dbReference type="Pfam" id="PF01835">
    <property type="entry name" value="MG2"/>
    <property type="match status" value="1"/>
</dbReference>
<reference evidence="12" key="1">
    <citation type="journal article" date="2023" name="DNA Res.">
        <title>Chromosome-level genome assembly of Phrynocephalus forsythii using third-generation DNA sequencing and Hi-C analysis.</title>
        <authorList>
            <person name="Qi Y."/>
            <person name="Zhao W."/>
            <person name="Zhao Y."/>
            <person name="Niu C."/>
            <person name="Cao S."/>
            <person name="Zhang Y."/>
        </authorList>
    </citation>
    <scope>NUCLEOTIDE SEQUENCE</scope>
    <source>
        <tissue evidence="12">Muscle</tissue>
    </source>
</reference>
<feature type="domain" description="Alpha-2-macroglobulin" evidence="10">
    <location>
        <begin position="676"/>
        <end position="766"/>
    </location>
</feature>
<keyword evidence="4" id="KW-0646">Protease inhibitor</keyword>
<dbReference type="PANTHER" id="PTHR11412">
    <property type="entry name" value="MACROGLOBULIN / COMPLEMENT"/>
    <property type="match status" value="1"/>
</dbReference>
<dbReference type="SMART" id="SM01361">
    <property type="entry name" value="A2M_recep"/>
    <property type="match status" value="1"/>
</dbReference>
<dbReference type="GO" id="GO:0004867">
    <property type="term" value="F:serine-type endopeptidase inhibitor activity"/>
    <property type="evidence" value="ECO:0007669"/>
    <property type="project" value="UniProtKB-KW"/>
</dbReference>
<dbReference type="InterPro" id="IPR050473">
    <property type="entry name" value="A2M/Complement_sys"/>
</dbReference>
<keyword evidence="6" id="KW-0722">Serine protease inhibitor</keyword>
<dbReference type="InterPro" id="IPR002890">
    <property type="entry name" value="MG2"/>
</dbReference>
<dbReference type="FunFam" id="1.50.10.20:FF:000001">
    <property type="entry name" value="CD109 isoform 1"/>
    <property type="match status" value="1"/>
</dbReference>
<organism evidence="12 13">
    <name type="scientific">Phrynocephalus forsythii</name>
    <dbReference type="NCBI Taxonomy" id="171643"/>
    <lineage>
        <taxon>Eukaryota</taxon>
        <taxon>Metazoa</taxon>
        <taxon>Chordata</taxon>
        <taxon>Craniata</taxon>
        <taxon>Vertebrata</taxon>
        <taxon>Euteleostomi</taxon>
        <taxon>Lepidosauria</taxon>
        <taxon>Squamata</taxon>
        <taxon>Bifurcata</taxon>
        <taxon>Unidentata</taxon>
        <taxon>Episquamata</taxon>
        <taxon>Toxicofera</taxon>
        <taxon>Iguania</taxon>
        <taxon>Acrodonta</taxon>
        <taxon>Agamidae</taxon>
        <taxon>Agaminae</taxon>
        <taxon>Phrynocephalus</taxon>
    </lineage>
</organism>
<dbReference type="SUPFAM" id="SSF49410">
    <property type="entry name" value="Alpha-macroglobulin receptor domain"/>
    <property type="match status" value="1"/>
</dbReference>
<evidence type="ECO:0000259" key="9">
    <source>
        <dbReference type="SMART" id="SM01359"/>
    </source>
</evidence>
<dbReference type="Gene3D" id="1.50.10.20">
    <property type="match status" value="1"/>
</dbReference>
<keyword evidence="13" id="KW-1185">Reference proteome</keyword>
<dbReference type="InterPro" id="IPR011626">
    <property type="entry name" value="Alpha-macroglobulin_TED"/>
</dbReference>
<dbReference type="Gene3D" id="2.60.40.690">
    <property type="entry name" value="Alpha-macroglobulin, receptor-binding domain"/>
    <property type="match status" value="1"/>
</dbReference>
<dbReference type="Pfam" id="PF07703">
    <property type="entry name" value="A2M_BRD"/>
    <property type="match status" value="1"/>
</dbReference>
<keyword evidence="8" id="KW-0325">Glycoprotein</keyword>